<evidence type="ECO:0000313" key="1">
    <source>
        <dbReference type="EMBL" id="MBB4674313.1"/>
    </source>
</evidence>
<evidence type="ECO:0008006" key="3">
    <source>
        <dbReference type="Google" id="ProtNLM"/>
    </source>
</evidence>
<gene>
    <name evidence="1" type="ORF">HNR67_000431</name>
</gene>
<reference evidence="1 2" key="1">
    <citation type="submission" date="2020-08" db="EMBL/GenBank/DDBJ databases">
        <title>Sequencing the genomes of 1000 actinobacteria strains.</title>
        <authorList>
            <person name="Klenk H.-P."/>
        </authorList>
    </citation>
    <scope>NUCLEOTIDE SEQUENCE [LARGE SCALE GENOMIC DNA]</scope>
    <source>
        <strain evidence="1 2">DSM 44230</strain>
    </source>
</reference>
<comment type="caution">
    <text evidence="1">The sequence shown here is derived from an EMBL/GenBank/DDBJ whole genome shotgun (WGS) entry which is preliminary data.</text>
</comment>
<dbReference type="Proteomes" id="UP000533598">
    <property type="component" value="Unassembled WGS sequence"/>
</dbReference>
<name>A0A7W7C6W6_9PSEU</name>
<accession>A0A7W7C6W6</accession>
<dbReference type="EMBL" id="JACHMH010000001">
    <property type="protein sequence ID" value="MBB4674313.1"/>
    <property type="molecule type" value="Genomic_DNA"/>
</dbReference>
<sequence length="106" mass="11021">MAGKVRVDTDWLNGYAKQVTAAGDELGRAAGSLNTSPLGPAAFGELGREVGSAESYARAAELLRGQLNRAAELLRSAGVELGEVVSHYKGGEFDSTAGLRRTEGGR</sequence>
<dbReference type="AlphaFoldDB" id="A0A7W7C6W6"/>
<dbReference type="RefSeq" id="WP_185000383.1">
    <property type="nucleotide sequence ID" value="NZ_BAAAUI010000059.1"/>
</dbReference>
<evidence type="ECO:0000313" key="2">
    <source>
        <dbReference type="Proteomes" id="UP000533598"/>
    </source>
</evidence>
<keyword evidence="2" id="KW-1185">Reference proteome</keyword>
<organism evidence="1 2">
    <name type="scientific">Crossiella cryophila</name>
    <dbReference type="NCBI Taxonomy" id="43355"/>
    <lineage>
        <taxon>Bacteria</taxon>
        <taxon>Bacillati</taxon>
        <taxon>Actinomycetota</taxon>
        <taxon>Actinomycetes</taxon>
        <taxon>Pseudonocardiales</taxon>
        <taxon>Pseudonocardiaceae</taxon>
        <taxon>Crossiella</taxon>
    </lineage>
</organism>
<protein>
    <recommendedName>
        <fullName evidence="3">Excreted virulence factor EspC, type VII ESX diderm</fullName>
    </recommendedName>
</protein>
<proteinExistence type="predicted"/>